<dbReference type="InterPro" id="IPR013656">
    <property type="entry name" value="PAS_4"/>
</dbReference>
<evidence type="ECO:0000256" key="7">
    <source>
        <dbReference type="ARBA" id="ARBA00022801"/>
    </source>
</evidence>
<keyword evidence="6" id="KW-0418">Kinase</keyword>
<evidence type="ECO:0000256" key="15">
    <source>
        <dbReference type="ARBA" id="ARBA00081350"/>
    </source>
</evidence>
<keyword evidence="5" id="KW-0547">Nucleotide-binding</keyword>
<dbReference type="InterPro" id="IPR001932">
    <property type="entry name" value="PPM-type_phosphatase-like_dom"/>
</dbReference>
<dbReference type="InterPro" id="IPR052016">
    <property type="entry name" value="Bact_Sigma-Reg"/>
</dbReference>
<accession>A0A5P2B6Y5</accession>
<dbReference type="EMBL" id="CP029194">
    <property type="protein sequence ID" value="QES24109.1"/>
    <property type="molecule type" value="Genomic_DNA"/>
</dbReference>
<keyword evidence="11" id="KW-0464">Manganese</keyword>
<evidence type="ECO:0000256" key="8">
    <source>
        <dbReference type="ARBA" id="ARBA00022840"/>
    </source>
</evidence>
<dbReference type="SMART" id="SM00331">
    <property type="entry name" value="PP2C_SIG"/>
    <property type="match status" value="1"/>
</dbReference>
<feature type="domain" description="PAS" evidence="17">
    <location>
        <begin position="21"/>
        <end position="66"/>
    </location>
</feature>
<dbReference type="NCBIfam" id="TIGR00229">
    <property type="entry name" value="sensory_box"/>
    <property type="match status" value="2"/>
</dbReference>
<dbReference type="SUPFAM" id="SSF55781">
    <property type="entry name" value="GAF domain-like"/>
    <property type="match status" value="1"/>
</dbReference>
<dbReference type="OrthoDB" id="118142at2"/>
<dbReference type="EC" id="3.1.3.16" evidence="1"/>
<dbReference type="Pfam" id="PF07228">
    <property type="entry name" value="SpoIIE"/>
    <property type="match status" value="1"/>
</dbReference>
<reference evidence="18 19" key="1">
    <citation type="submission" date="2018-05" db="EMBL/GenBank/DDBJ databases">
        <title>Streptomyces venezuelae.</title>
        <authorList>
            <person name="Kim W."/>
            <person name="Lee N."/>
            <person name="Cho B.-K."/>
        </authorList>
    </citation>
    <scope>NUCLEOTIDE SEQUENCE [LARGE SCALE GENOMIC DNA]</scope>
    <source>
        <strain evidence="18 19">ATCC 15068</strain>
    </source>
</reference>
<dbReference type="SMART" id="SM00091">
    <property type="entry name" value="PAS"/>
    <property type="match status" value="2"/>
</dbReference>
<dbReference type="RefSeq" id="WP_150275124.1">
    <property type="nucleotide sequence ID" value="NZ_CP029194.1"/>
</dbReference>
<keyword evidence="4" id="KW-0479">Metal-binding</keyword>
<dbReference type="SUPFAM" id="SSF81606">
    <property type="entry name" value="PP2C-like"/>
    <property type="match status" value="1"/>
</dbReference>
<evidence type="ECO:0000256" key="14">
    <source>
        <dbReference type="ARBA" id="ARBA00075117"/>
    </source>
</evidence>
<keyword evidence="3" id="KW-0808">Transferase</keyword>
<keyword evidence="2" id="KW-0597">Phosphoprotein</keyword>
<evidence type="ECO:0000256" key="10">
    <source>
        <dbReference type="ARBA" id="ARBA00022912"/>
    </source>
</evidence>
<keyword evidence="9" id="KW-0460">Magnesium</keyword>
<feature type="region of interest" description="Disordered" evidence="16">
    <location>
        <begin position="205"/>
        <end position="224"/>
    </location>
</feature>
<dbReference type="SMART" id="SM00065">
    <property type="entry name" value="GAF"/>
    <property type="match status" value="1"/>
</dbReference>
<dbReference type="InterPro" id="IPR000014">
    <property type="entry name" value="PAS"/>
</dbReference>
<dbReference type="Pfam" id="PF01590">
    <property type="entry name" value="GAF"/>
    <property type="match status" value="1"/>
</dbReference>
<dbReference type="Gene3D" id="3.30.450.20">
    <property type="entry name" value="PAS domain"/>
    <property type="match status" value="2"/>
</dbReference>
<evidence type="ECO:0000256" key="13">
    <source>
        <dbReference type="ARBA" id="ARBA00056274"/>
    </source>
</evidence>
<evidence type="ECO:0000256" key="9">
    <source>
        <dbReference type="ARBA" id="ARBA00022842"/>
    </source>
</evidence>
<dbReference type="InterPro" id="IPR013767">
    <property type="entry name" value="PAS_fold"/>
</dbReference>
<evidence type="ECO:0000256" key="4">
    <source>
        <dbReference type="ARBA" id="ARBA00022723"/>
    </source>
</evidence>
<dbReference type="PANTHER" id="PTHR43156:SF2">
    <property type="entry name" value="STAGE II SPORULATION PROTEIN E"/>
    <property type="match status" value="1"/>
</dbReference>
<dbReference type="PROSITE" id="PS50112">
    <property type="entry name" value="PAS"/>
    <property type="match status" value="2"/>
</dbReference>
<evidence type="ECO:0000313" key="18">
    <source>
        <dbReference type="EMBL" id="QES24109.1"/>
    </source>
</evidence>
<evidence type="ECO:0000256" key="12">
    <source>
        <dbReference type="ARBA" id="ARBA00047761"/>
    </source>
</evidence>
<dbReference type="Pfam" id="PF08448">
    <property type="entry name" value="PAS_4"/>
    <property type="match status" value="1"/>
</dbReference>
<evidence type="ECO:0000256" key="16">
    <source>
        <dbReference type="SAM" id="MobiDB-lite"/>
    </source>
</evidence>
<keyword evidence="7" id="KW-0378">Hydrolase</keyword>
<protein>
    <recommendedName>
        <fullName evidence="1">protein-serine/threonine phosphatase</fullName>
        <ecNumber evidence="1">3.1.3.16</ecNumber>
    </recommendedName>
    <alternativeName>
        <fullName evidence="15">Protein-serine/threonine phosphatase</fullName>
    </alternativeName>
    <alternativeName>
        <fullName evidence="14">Serine/threonine-protein kinase</fullName>
    </alternativeName>
</protein>
<dbReference type="InterPro" id="IPR035965">
    <property type="entry name" value="PAS-like_dom_sf"/>
</dbReference>
<dbReference type="GO" id="GO:0006355">
    <property type="term" value="P:regulation of DNA-templated transcription"/>
    <property type="evidence" value="ECO:0007669"/>
    <property type="project" value="InterPro"/>
</dbReference>
<dbReference type="GO" id="GO:0004722">
    <property type="term" value="F:protein serine/threonine phosphatase activity"/>
    <property type="evidence" value="ECO:0007669"/>
    <property type="project" value="UniProtKB-EC"/>
</dbReference>
<feature type="domain" description="PAS" evidence="17">
    <location>
        <begin position="142"/>
        <end position="205"/>
    </location>
</feature>
<comment type="function">
    <text evidence="13">Primarily acts as an independent SigF regulator that is sensitive to the osmosensory signal, mediating the cross talk of PknD with the SigF regulon. Possesses both phosphatase and kinase activities. The kinase domain functions as a classic anti-sigma factor-like kinase to phosphorylate the anti-anti-sigma factor domain at the canonical regulatory site, and the phosphatase domain antagonizes this activity.</text>
</comment>
<keyword evidence="8" id="KW-0067">ATP-binding</keyword>
<sequence length="689" mass="72714">MEQVPFDEVTTGAARDAGGWLGALQVAVVATGADGAIVRWDHAAEDLLGYTPHEVLGRHIADLLHPGADRSLGRSLWEGAATGSGVMGTVTAWHREGRPLDLEIWACPVPARHRGGTTVLVFAAEAEAARRIRGSSVVWDGLFSRSPVGIAVLDTQLRFLRVNPALEAMNGLSQAAHIGRRLVEILPDVNAADMERAMRRALDEGRPVVDSRRTGRTPADPDHDHVWSGSYVRLEDADGRPIGLAATLIDITAQQQAQLEAEAGRRHLALVNEATLKIGTSLDLERTAQELADVAVPELADAVTVDVLESLAAGGELGTGLVGGAALRRVAKAPLTGSSVTAVLAPLGRTLVFPVNAPYTRALGERRPFVVREFDEEAIVPAAGHSSAPAELLGLGVHSFMMTPLLARGVVLGLATFYRTRAVGPFTKGEVDLAGDLAARAAVCVDNARLYRREHDTAAVLQRSMLPQHITPPPGIEVAHRYLPASDVNEVGGDWYDVIALEDGRAVLVIGDVMGHGIAAAAVMGRLSASVRALARLDLSPEDMLYQLEAALHDLAEPMLATFLCVVVDPATGRCRITRAGHPPPVAVSPDGAVRLLDVPPGLPLGVGGIPFTTTEVTLPLGSLLVLYTDGLVESRSSDIDARLTELTDLLAEPGPSLPALCDRLLTHLVPASADDDIALLIARVNTAA</sequence>
<organism evidence="18 19">
    <name type="scientific">Streptomyces venezuelae</name>
    <dbReference type="NCBI Taxonomy" id="54571"/>
    <lineage>
        <taxon>Bacteria</taxon>
        <taxon>Bacillati</taxon>
        <taxon>Actinomycetota</taxon>
        <taxon>Actinomycetes</taxon>
        <taxon>Kitasatosporales</taxon>
        <taxon>Streptomycetaceae</taxon>
        <taxon>Streptomyces</taxon>
    </lineage>
</organism>
<evidence type="ECO:0000256" key="11">
    <source>
        <dbReference type="ARBA" id="ARBA00023211"/>
    </source>
</evidence>
<dbReference type="Gene3D" id="3.60.40.10">
    <property type="entry name" value="PPM-type phosphatase domain"/>
    <property type="match status" value="1"/>
</dbReference>
<dbReference type="PANTHER" id="PTHR43156">
    <property type="entry name" value="STAGE II SPORULATION PROTEIN E-RELATED"/>
    <property type="match status" value="1"/>
</dbReference>
<dbReference type="InterPro" id="IPR029016">
    <property type="entry name" value="GAF-like_dom_sf"/>
</dbReference>
<dbReference type="Gene3D" id="3.30.450.40">
    <property type="match status" value="1"/>
</dbReference>
<gene>
    <name evidence="18" type="ORF">DEJ46_37530</name>
</gene>
<proteinExistence type="predicted"/>
<evidence type="ECO:0000259" key="17">
    <source>
        <dbReference type="PROSITE" id="PS50112"/>
    </source>
</evidence>
<dbReference type="FunFam" id="3.30.450.40:FF:000035">
    <property type="entry name" value="PAS sensor protein"/>
    <property type="match status" value="1"/>
</dbReference>
<dbReference type="InterPro" id="IPR003018">
    <property type="entry name" value="GAF"/>
</dbReference>
<dbReference type="CDD" id="cd00130">
    <property type="entry name" value="PAS"/>
    <property type="match status" value="2"/>
</dbReference>
<evidence type="ECO:0000256" key="2">
    <source>
        <dbReference type="ARBA" id="ARBA00022553"/>
    </source>
</evidence>
<evidence type="ECO:0000256" key="1">
    <source>
        <dbReference type="ARBA" id="ARBA00013081"/>
    </source>
</evidence>
<comment type="catalytic activity">
    <reaction evidence="12">
        <text>O-phospho-L-seryl-[protein] + H2O = L-seryl-[protein] + phosphate</text>
        <dbReference type="Rhea" id="RHEA:20629"/>
        <dbReference type="Rhea" id="RHEA-COMP:9863"/>
        <dbReference type="Rhea" id="RHEA-COMP:11604"/>
        <dbReference type="ChEBI" id="CHEBI:15377"/>
        <dbReference type="ChEBI" id="CHEBI:29999"/>
        <dbReference type="ChEBI" id="CHEBI:43474"/>
        <dbReference type="ChEBI" id="CHEBI:83421"/>
        <dbReference type="EC" id="3.1.3.16"/>
    </reaction>
</comment>
<name>A0A5P2B6Y5_STRVZ</name>
<evidence type="ECO:0000256" key="3">
    <source>
        <dbReference type="ARBA" id="ARBA00022679"/>
    </source>
</evidence>
<dbReference type="GO" id="GO:0005524">
    <property type="term" value="F:ATP binding"/>
    <property type="evidence" value="ECO:0007669"/>
    <property type="project" value="UniProtKB-KW"/>
</dbReference>
<evidence type="ECO:0000256" key="5">
    <source>
        <dbReference type="ARBA" id="ARBA00022741"/>
    </source>
</evidence>
<dbReference type="SUPFAM" id="SSF55785">
    <property type="entry name" value="PYP-like sensor domain (PAS domain)"/>
    <property type="match status" value="2"/>
</dbReference>
<dbReference type="FunFam" id="3.60.40.10:FF:000005">
    <property type="entry name" value="Serine/threonine protein phosphatase"/>
    <property type="match status" value="1"/>
</dbReference>
<dbReference type="Pfam" id="PF00989">
    <property type="entry name" value="PAS"/>
    <property type="match status" value="1"/>
</dbReference>
<dbReference type="InterPro" id="IPR036457">
    <property type="entry name" value="PPM-type-like_dom_sf"/>
</dbReference>
<dbReference type="GO" id="GO:0016301">
    <property type="term" value="F:kinase activity"/>
    <property type="evidence" value="ECO:0007669"/>
    <property type="project" value="UniProtKB-KW"/>
</dbReference>
<dbReference type="AlphaFoldDB" id="A0A5P2B6Y5"/>
<evidence type="ECO:0000313" key="19">
    <source>
        <dbReference type="Proteomes" id="UP000324106"/>
    </source>
</evidence>
<keyword evidence="10" id="KW-0904">Protein phosphatase</keyword>
<dbReference type="Proteomes" id="UP000324106">
    <property type="component" value="Chromosome"/>
</dbReference>
<dbReference type="GO" id="GO:0046872">
    <property type="term" value="F:metal ion binding"/>
    <property type="evidence" value="ECO:0007669"/>
    <property type="project" value="UniProtKB-KW"/>
</dbReference>
<evidence type="ECO:0000256" key="6">
    <source>
        <dbReference type="ARBA" id="ARBA00022777"/>
    </source>
</evidence>